<dbReference type="Proteomes" id="UP000288805">
    <property type="component" value="Unassembled WGS sequence"/>
</dbReference>
<dbReference type="EMBL" id="QGNW01000095">
    <property type="protein sequence ID" value="RVW98113.1"/>
    <property type="molecule type" value="Genomic_DNA"/>
</dbReference>
<gene>
    <name evidence="1" type="ORF">CK203_031942</name>
</gene>
<comment type="caution">
    <text evidence="1">The sequence shown here is derived from an EMBL/GenBank/DDBJ whole genome shotgun (WGS) entry which is preliminary data.</text>
</comment>
<protein>
    <submittedName>
        <fullName evidence="1">Uncharacterized protein</fullName>
    </submittedName>
</protein>
<sequence>MLLCASLSPICMPWRILNRMVDRGKRVLVDLEDRMLWKETKSVEFSVKSLYGALETRNAAPFPWRASFGTLCAFQSRLFCLGSIIRVLWVLPLLVKETLLGWKGSFVGKKHLKVWKATPLCLFGRFGRKETGLLSKMGSFRVKD</sequence>
<organism evidence="1 2">
    <name type="scientific">Vitis vinifera</name>
    <name type="common">Grape</name>
    <dbReference type="NCBI Taxonomy" id="29760"/>
    <lineage>
        <taxon>Eukaryota</taxon>
        <taxon>Viridiplantae</taxon>
        <taxon>Streptophyta</taxon>
        <taxon>Embryophyta</taxon>
        <taxon>Tracheophyta</taxon>
        <taxon>Spermatophyta</taxon>
        <taxon>Magnoliopsida</taxon>
        <taxon>eudicotyledons</taxon>
        <taxon>Gunneridae</taxon>
        <taxon>Pentapetalae</taxon>
        <taxon>rosids</taxon>
        <taxon>Vitales</taxon>
        <taxon>Vitaceae</taxon>
        <taxon>Viteae</taxon>
        <taxon>Vitis</taxon>
    </lineage>
</organism>
<dbReference type="AlphaFoldDB" id="A0A438IN42"/>
<reference evidence="1 2" key="1">
    <citation type="journal article" date="2018" name="PLoS Genet.">
        <title>Population sequencing reveals clonal diversity and ancestral inbreeding in the grapevine cultivar Chardonnay.</title>
        <authorList>
            <person name="Roach M.J."/>
            <person name="Johnson D.L."/>
            <person name="Bohlmann J."/>
            <person name="van Vuuren H.J."/>
            <person name="Jones S.J."/>
            <person name="Pretorius I.S."/>
            <person name="Schmidt S.A."/>
            <person name="Borneman A.R."/>
        </authorList>
    </citation>
    <scope>NUCLEOTIDE SEQUENCE [LARGE SCALE GENOMIC DNA]</scope>
    <source>
        <strain evidence="2">cv. Chardonnay</strain>
        <tissue evidence="1">Leaf</tissue>
    </source>
</reference>
<proteinExistence type="predicted"/>
<evidence type="ECO:0000313" key="1">
    <source>
        <dbReference type="EMBL" id="RVW98113.1"/>
    </source>
</evidence>
<evidence type="ECO:0000313" key="2">
    <source>
        <dbReference type="Proteomes" id="UP000288805"/>
    </source>
</evidence>
<name>A0A438IN42_VITVI</name>
<accession>A0A438IN42</accession>